<dbReference type="PANTHER" id="PTHR43227:SF8">
    <property type="entry name" value="DIACETYLCHITOBIOSE UPTAKE SYSTEM PERMEASE PROTEIN DASB"/>
    <property type="match status" value="1"/>
</dbReference>
<evidence type="ECO:0000256" key="1">
    <source>
        <dbReference type="ARBA" id="ARBA00004651"/>
    </source>
</evidence>
<feature type="transmembrane region" description="Helical" evidence="7">
    <location>
        <begin position="97"/>
        <end position="118"/>
    </location>
</feature>
<feature type="domain" description="ABC transmembrane type-1" evidence="8">
    <location>
        <begin position="94"/>
        <end position="305"/>
    </location>
</feature>
<keyword evidence="4 7" id="KW-0812">Transmembrane</keyword>
<feature type="transmembrane region" description="Helical" evidence="7">
    <location>
        <begin position="188"/>
        <end position="206"/>
    </location>
</feature>
<evidence type="ECO:0000313" key="10">
    <source>
        <dbReference type="Proteomes" id="UP000327039"/>
    </source>
</evidence>
<dbReference type="InterPro" id="IPR035906">
    <property type="entry name" value="MetI-like_sf"/>
</dbReference>
<sequence>MSAPVLPAELATQREAAKRRPRRADHRTRSALLLLTPFAILFLGVMVAPIVYALVQSFFRVQRSGLGLDGGETLFAGIDNYIAALQNSDFIASFGRVFAIGVVQVPLMMLIALVLALLLDAAFSPLRRTFRLIFFLPYAFPAVIAAIMWSFLYQPRIGPFSDWLSAIGLDVNFLSSDLAFFSIGNMMTWGYTGFNMLIIYSALQAVPEELTEASSLDGAGWLKTSWYIKIPAVRPAIILSAVFSIIGTVQLYNDPAILAKVAPGISSTFTPIMAAQQSAAANNYNLAAAQSIILALVAFILSFGFLKFTQRKGADS</sequence>
<dbReference type="SUPFAM" id="SSF161098">
    <property type="entry name" value="MetI-like"/>
    <property type="match status" value="1"/>
</dbReference>
<name>A0A5J5ISV5_9MICO</name>
<dbReference type="RefSeq" id="WP_150417790.1">
    <property type="nucleotide sequence ID" value="NZ_VYRZ01000001.1"/>
</dbReference>
<evidence type="ECO:0000256" key="2">
    <source>
        <dbReference type="ARBA" id="ARBA00022448"/>
    </source>
</evidence>
<dbReference type="InterPro" id="IPR000515">
    <property type="entry name" value="MetI-like"/>
</dbReference>
<evidence type="ECO:0000256" key="4">
    <source>
        <dbReference type="ARBA" id="ARBA00022692"/>
    </source>
</evidence>
<keyword evidence="10" id="KW-1185">Reference proteome</keyword>
<keyword evidence="3" id="KW-1003">Cell membrane</keyword>
<organism evidence="9 10">
    <name type="scientific">Microbacterium radiodurans</name>
    <dbReference type="NCBI Taxonomy" id="661398"/>
    <lineage>
        <taxon>Bacteria</taxon>
        <taxon>Bacillati</taxon>
        <taxon>Actinomycetota</taxon>
        <taxon>Actinomycetes</taxon>
        <taxon>Micrococcales</taxon>
        <taxon>Microbacteriaceae</taxon>
        <taxon>Microbacterium</taxon>
    </lineage>
</organism>
<dbReference type="EMBL" id="VYRZ01000001">
    <property type="protein sequence ID" value="KAA9089174.1"/>
    <property type="molecule type" value="Genomic_DNA"/>
</dbReference>
<dbReference type="PANTHER" id="PTHR43227">
    <property type="entry name" value="BLL4140 PROTEIN"/>
    <property type="match status" value="1"/>
</dbReference>
<dbReference type="Pfam" id="PF00528">
    <property type="entry name" value="BPD_transp_1"/>
    <property type="match status" value="1"/>
</dbReference>
<reference evidence="10" key="1">
    <citation type="submission" date="2019-09" db="EMBL/GenBank/DDBJ databases">
        <title>Mumia zhuanghuii sp. nov. isolated from the intestinal contents of plateau pika (Ochotona curzoniae) in the Qinghai-Tibet plateau of China.</title>
        <authorList>
            <person name="Tian Z."/>
        </authorList>
    </citation>
    <scope>NUCLEOTIDE SEQUENCE [LARGE SCALE GENOMIC DNA]</scope>
    <source>
        <strain evidence="10">DSM 25564</strain>
    </source>
</reference>
<comment type="subcellular location">
    <subcellularLocation>
        <location evidence="1 7">Cell membrane</location>
        <topology evidence="1 7">Multi-pass membrane protein</topology>
    </subcellularLocation>
</comment>
<comment type="caution">
    <text evidence="9">The sequence shown here is derived from an EMBL/GenBank/DDBJ whole genome shotgun (WGS) entry which is preliminary data.</text>
</comment>
<evidence type="ECO:0000256" key="6">
    <source>
        <dbReference type="ARBA" id="ARBA00023136"/>
    </source>
</evidence>
<evidence type="ECO:0000313" key="9">
    <source>
        <dbReference type="EMBL" id="KAA9089174.1"/>
    </source>
</evidence>
<dbReference type="AlphaFoldDB" id="A0A5J5ISV5"/>
<feature type="transmembrane region" description="Helical" evidence="7">
    <location>
        <begin position="130"/>
        <end position="151"/>
    </location>
</feature>
<dbReference type="InterPro" id="IPR050809">
    <property type="entry name" value="UgpAE/MalFG_permease"/>
</dbReference>
<accession>A0A5J5ISV5</accession>
<feature type="transmembrane region" description="Helical" evidence="7">
    <location>
        <begin position="32"/>
        <end position="55"/>
    </location>
</feature>
<dbReference type="GO" id="GO:0005886">
    <property type="term" value="C:plasma membrane"/>
    <property type="evidence" value="ECO:0007669"/>
    <property type="project" value="UniProtKB-SubCell"/>
</dbReference>
<dbReference type="CDD" id="cd06261">
    <property type="entry name" value="TM_PBP2"/>
    <property type="match status" value="1"/>
</dbReference>
<dbReference type="Gene3D" id="1.10.3720.10">
    <property type="entry name" value="MetI-like"/>
    <property type="match status" value="1"/>
</dbReference>
<evidence type="ECO:0000259" key="8">
    <source>
        <dbReference type="PROSITE" id="PS50928"/>
    </source>
</evidence>
<evidence type="ECO:0000256" key="5">
    <source>
        <dbReference type="ARBA" id="ARBA00022989"/>
    </source>
</evidence>
<gene>
    <name evidence="9" type="ORF">F6B42_01350</name>
</gene>
<protein>
    <submittedName>
        <fullName evidence="9">Sugar ABC transporter permease</fullName>
    </submittedName>
</protein>
<dbReference type="Proteomes" id="UP000327039">
    <property type="component" value="Unassembled WGS sequence"/>
</dbReference>
<proteinExistence type="inferred from homology"/>
<keyword evidence="5 7" id="KW-1133">Transmembrane helix</keyword>
<dbReference type="GO" id="GO:0055085">
    <property type="term" value="P:transmembrane transport"/>
    <property type="evidence" value="ECO:0007669"/>
    <property type="project" value="InterPro"/>
</dbReference>
<keyword evidence="2 7" id="KW-0813">Transport</keyword>
<comment type="similarity">
    <text evidence="7">Belongs to the binding-protein-dependent transport system permease family.</text>
</comment>
<evidence type="ECO:0000256" key="3">
    <source>
        <dbReference type="ARBA" id="ARBA00022475"/>
    </source>
</evidence>
<feature type="transmembrane region" description="Helical" evidence="7">
    <location>
        <begin position="226"/>
        <end position="245"/>
    </location>
</feature>
<evidence type="ECO:0000256" key="7">
    <source>
        <dbReference type="RuleBase" id="RU363032"/>
    </source>
</evidence>
<dbReference type="PROSITE" id="PS50928">
    <property type="entry name" value="ABC_TM1"/>
    <property type="match status" value="1"/>
</dbReference>
<keyword evidence="6 7" id="KW-0472">Membrane</keyword>
<feature type="transmembrane region" description="Helical" evidence="7">
    <location>
        <begin position="287"/>
        <end position="306"/>
    </location>
</feature>
<dbReference type="OrthoDB" id="3210259at2"/>